<evidence type="ECO:0000256" key="1">
    <source>
        <dbReference type="SAM" id="MobiDB-lite"/>
    </source>
</evidence>
<organism evidence="2 3">
    <name type="scientific">Phytophthora fragariaefolia</name>
    <dbReference type="NCBI Taxonomy" id="1490495"/>
    <lineage>
        <taxon>Eukaryota</taxon>
        <taxon>Sar</taxon>
        <taxon>Stramenopiles</taxon>
        <taxon>Oomycota</taxon>
        <taxon>Peronosporomycetes</taxon>
        <taxon>Peronosporales</taxon>
        <taxon>Peronosporaceae</taxon>
        <taxon>Phytophthora</taxon>
    </lineage>
</organism>
<dbReference type="PANTHER" id="PTHR33266:SF1">
    <property type="entry name" value="F-BOX DOMAIN-CONTAINING PROTEIN"/>
    <property type="match status" value="1"/>
</dbReference>
<keyword evidence="3" id="KW-1185">Reference proteome</keyword>
<evidence type="ECO:0000313" key="3">
    <source>
        <dbReference type="Proteomes" id="UP001165121"/>
    </source>
</evidence>
<accession>A0A9W6YCQ0</accession>
<protein>
    <submittedName>
        <fullName evidence="2">Unnamed protein product</fullName>
    </submittedName>
</protein>
<name>A0A9W6YCQ0_9STRA</name>
<dbReference type="OrthoDB" id="98411at2759"/>
<feature type="compositionally biased region" description="Low complexity" evidence="1">
    <location>
        <begin position="9"/>
        <end position="18"/>
    </location>
</feature>
<proteinExistence type="predicted"/>
<comment type="caution">
    <text evidence="2">The sequence shown here is derived from an EMBL/GenBank/DDBJ whole genome shotgun (WGS) entry which is preliminary data.</text>
</comment>
<gene>
    <name evidence="2" type="ORF">Pfra01_002797900</name>
</gene>
<feature type="region of interest" description="Disordered" evidence="1">
    <location>
        <begin position="1"/>
        <end position="70"/>
    </location>
</feature>
<evidence type="ECO:0000313" key="2">
    <source>
        <dbReference type="EMBL" id="GMF64047.1"/>
    </source>
</evidence>
<dbReference type="AlphaFoldDB" id="A0A9W6YCQ0"/>
<sequence>MMSEDKYEASGSAESSGESADETLAPVRGAEGGDAVQSVVDQEDVEMKRAPSATGLTNDGNEKMEEAETTTVEVESYAQKASQAVWKVIEPLVPSGTKYAELNVDDRTLLDLRDNVDGVLMLKLSDLIMVAYTDVDELTRYRIVVAHLPAITASVKEALNQPTEAEMKRLKLLAAAFAGSYSGSAHDEFTTYLTRCCAQYRANPTVYIAPWVAITQSSGFGKSRVVCELARKCTTDATNAMRLLYISARAIAGSTGFPVATPELYKFLFENVTVAKIASRLCWTFDYACERWRTVQNEWLEVFSAEGDRVDKELASNLKNWKPPTKVLSQAPGSPVLVVVLDEARSLLAKHDAAGTSYFRLLRRALTEANNNLPKGSPGLIFAVLVDTNSQIHEVVPASRPPVLDDSSRKDHRNLRLFPPFVLTHTMDVFFKKPVSPLLNDPFSYKDCVLEIDPVKRSRSKRTDEL</sequence>
<reference evidence="2" key="1">
    <citation type="submission" date="2023-04" db="EMBL/GenBank/DDBJ databases">
        <title>Phytophthora fragariaefolia NBRC 109709.</title>
        <authorList>
            <person name="Ichikawa N."/>
            <person name="Sato H."/>
            <person name="Tonouchi N."/>
        </authorList>
    </citation>
    <scope>NUCLEOTIDE SEQUENCE</scope>
    <source>
        <strain evidence="2">NBRC 109709</strain>
    </source>
</reference>
<dbReference type="EMBL" id="BSXT01007624">
    <property type="protein sequence ID" value="GMF64047.1"/>
    <property type="molecule type" value="Genomic_DNA"/>
</dbReference>
<dbReference type="Proteomes" id="UP001165121">
    <property type="component" value="Unassembled WGS sequence"/>
</dbReference>
<dbReference type="PANTHER" id="PTHR33266">
    <property type="entry name" value="CHROMOSOME 15, WHOLE GENOME SHOTGUN SEQUENCE"/>
    <property type="match status" value="1"/>
</dbReference>